<reference evidence="12" key="1">
    <citation type="submission" date="2019-07" db="EMBL/GenBank/DDBJ databases">
        <authorList>
            <person name="De-Chao Zhang Q."/>
        </authorList>
    </citation>
    <scope>NUCLEOTIDE SEQUENCE</scope>
    <source>
        <strain evidence="12">TP-CH-4</strain>
    </source>
</reference>
<evidence type="ECO:0000259" key="11">
    <source>
        <dbReference type="Pfam" id="PF00122"/>
    </source>
</evidence>
<keyword evidence="3 10" id="KW-0812">Transmembrane</keyword>
<dbReference type="Pfam" id="PF00122">
    <property type="entry name" value="E1-E2_ATPase"/>
    <property type="match status" value="1"/>
</dbReference>
<organism evidence="12 13">
    <name type="scientific">Pelagihabitans pacificus</name>
    <dbReference type="NCBI Taxonomy" id="2696054"/>
    <lineage>
        <taxon>Bacteria</taxon>
        <taxon>Pseudomonadati</taxon>
        <taxon>Bacteroidota</taxon>
        <taxon>Flavobacteriia</taxon>
        <taxon>Flavobacteriales</taxon>
        <taxon>Flavobacteriaceae</taxon>
        <taxon>Pelagihabitans</taxon>
    </lineage>
</organism>
<dbReference type="GO" id="GO:0016463">
    <property type="term" value="F:P-type zinc transporter activity"/>
    <property type="evidence" value="ECO:0007669"/>
    <property type="project" value="UniProtKB-EC"/>
</dbReference>
<dbReference type="InterPro" id="IPR059000">
    <property type="entry name" value="ATPase_P-type_domA"/>
</dbReference>
<feature type="transmembrane region" description="Helical" evidence="10">
    <location>
        <begin position="295"/>
        <end position="319"/>
    </location>
</feature>
<evidence type="ECO:0000256" key="5">
    <source>
        <dbReference type="ARBA" id="ARBA00022967"/>
    </source>
</evidence>
<dbReference type="EC" id="7.2.2.12" evidence="8"/>
<dbReference type="InterPro" id="IPR023214">
    <property type="entry name" value="HAD_sf"/>
</dbReference>
<dbReference type="InterPro" id="IPR051014">
    <property type="entry name" value="Cation_Transport_ATPase_IB"/>
</dbReference>
<dbReference type="NCBIfam" id="TIGR01494">
    <property type="entry name" value="ATPase_P-type"/>
    <property type="match status" value="1"/>
</dbReference>
<dbReference type="RefSeq" id="WP_152575934.1">
    <property type="nucleotide sequence ID" value="NZ_VIKU02000008.1"/>
</dbReference>
<evidence type="ECO:0000256" key="3">
    <source>
        <dbReference type="ARBA" id="ARBA00022692"/>
    </source>
</evidence>
<evidence type="ECO:0000256" key="6">
    <source>
        <dbReference type="ARBA" id="ARBA00022989"/>
    </source>
</evidence>
<keyword evidence="5" id="KW-1278">Translocase</keyword>
<dbReference type="SFLD" id="SFLDF00027">
    <property type="entry name" value="p-type_atpase"/>
    <property type="match status" value="1"/>
</dbReference>
<keyword evidence="13" id="KW-1185">Reference proteome</keyword>
<keyword evidence="4 10" id="KW-0479">Metal-binding</keyword>
<dbReference type="GO" id="GO:0005524">
    <property type="term" value="F:ATP binding"/>
    <property type="evidence" value="ECO:0007669"/>
    <property type="project" value="UniProtKB-UniRule"/>
</dbReference>
<feature type="transmembrane region" description="Helical" evidence="10">
    <location>
        <begin position="264"/>
        <end position="283"/>
    </location>
</feature>
<dbReference type="SUPFAM" id="SSF81653">
    <property type="entry name" value="Calcium ATPase, transduction domain A"/>
    <property type="match status" value="1"/>
</dbReference>
<protein>
    <recommendedName>
        <fullName evidence="8">P-type Zn(2+) transporter</fullName>
        <ecNumber evidence="8">7.2.2.12</ecNumber>
    </recommendedName>
</protein>
<keyword evidence="7 10" id="KW-0472">Membrane</keyword>
<comment type="similarity">
    <text evidence="2 10">Belongs to the cation transport ATPase (P-type) (TC 3.A.3) family. Type IB subfamily.</text>
</comment>
<evidence type="ECO:0000313" key="13">
    <source>
        <dbReference type="Proteomes" id="UP000707206"/>
    </source>
</evidence>
<keyword evidence="6 10" id="KW-1133">Transmembrane helix</keyword>
<dbReference type="SUPFAM" id="SSF56784">
    <property type="entry name" value="HAD-like"/>
    <property type="match status" value="1"/>
</dbReference>
<dbReference type="PROSITE" id="PS00154">
    <property type="entry name" value="ATPASE_E1_E2"/>
    <property type="match status" value="1"/>
</dbReference>
<dbReference type="InterPro" id="IPR018303">
    <property type="entry name" value="ATPase_P-typ_P_site"/>
</dbReference>
<feature type="transmembrane region" description="Helical" evidence="10">
    <location>
        <begin position="633"/>
        <end position="651"/>
    </location>
</feature>
<dbReference type="AlphaFoldDB" id="A0A967B1L2"/>
<dbReference type="SFLD" id="SFLDG00002">
    <property type="entry name" value="C1.7:_P-type_atpase_like"/>
    <property type="match status" value="1"/>
</dbReference>
<evidence type="ECO:0000256" key="4">
    <source>
        <dbReference type="ARBA" id="ARBA00022723"/>
    </source>
</evidence>
<dbReference type="SUPFAM" id="SSF81665">
    <property type="entry name" value="Calcium ATPase, transmembrane domain M"/>
    <property type="match status" value="1"/>
</dbReference>
<keyword evidence="10" id="KW-0067">ATP-binding</keyword>
<gene>
    <name evidence="12" type="ORF">FK220_018940</name>
</gene>
<feature type="transmembrane region" description="Helical" evidence="10">
    <location>
        <begin position="608"/>
        <end position="627"/>
    </location>
</feature>
<keyword evidence="10" id="KW-0547">Nucleotide-binding</keyword>
<dbReference type="InterPro" id="IPR008250">
    <property type="entry name" value="ATPase_P-typ_transduc_dom_A_sf"/>
</dbReference>
<evidence type="ECO:0000256" key="9">
    <source>
        <dbReference type="ARBA" id="ARBA00047308"/>
    </source>
</evidence>
<dbReference type="PRINTS" id="PR00119">
    <property type="entry name" value="CATATPASE"/>
</dbReference>
<comment type="subcellular location">
    <subcellularLocation>
        <location evidence="10">Cell membrane</location>
    </subcellularLocation>
    <subcellularLocation>
        <location evidence="1">Membrane</location>
    </subcellularLocation>
</comment>
<feature type="transmembrane region" description="Helical" evidence="10">
    <location>
        <begin position="47"/>
        <end position="64"/>
    </location>
</feature>
<evidence type="ECO:0000256" key="1">
    <source>
        <dbReference type="ARBA" id="ARBA00004370"/>
    </source>
</evidence>
<evidence type="ECO:0000256" key="8">
    <source>
        <dbReference type="ARBA" id="ARBA00039097"/>
    </source>
</evidence>
<dbReference type="PANTHER" id="PTHR48085:SF5">
    <property type="entry name" value="CADMIUM_ZINC-TRANSPORTING ATPASE HMA4-RELATED"/>
    <property type="match status" value="1"/>
</dbReference>
<dbReference type="Gene3D" id="3.40.50.1000">
    <property type="entry name" value="HAD superfamily/HAD-like"/>
    <property type="match status" value="1"/>
</dbReference>
<evidence type="ECO:0000313" key="12">
    <source>
        <dbReference type="EMBL" id="NHF61437.1"/>
    </source>
</evidence>
<feature type="domain" description="P-type ATPase A" evidence="11">
    <location>
        <begin position="129"/>
        <end position="245"/>
    </location>
</feature>
<dbReference type="Pfam" id="PF00702">
    <property type="entry name" value="Hydrolase"/>
    <property type="match status" value="1"/>
</dbReference>
<reference evidence="12" key="2">
    <citation type="submission" date="2020-03" db="EMBL/GenBank/DDBJ databases">
        <title>Flavobacteriaceae bacterium strain TP-CH-4, a member of the family Flavobacteriaceae isolated from a deep-sea seamount.</title>
        <authorList>
            <person name="Zhang D.-C."/>
        </authorList>
    </citation>
    <scope>NUCLEOTIDE SEQUENCE</scope>
    <source>
        <strain evidence="12">TP-CH-4</strain>
    </source>
</reference>
<comment type="catalytic activity">
    <reaction evidence="9">
        <text>Zn(2+)(in) + ATP + H2O = Zn(2+)(out) + ADP + phosphate + H(+)</text>
        <dbReference type="Rhea" id="RHEA:20621"/>
        <dbReference type="ChEBI" id="CHEBI:15377"/>
        <dbReference type="ChEBI" id="CHEBI:15378"/>
        <dbReference type="ChEBI" id="CHEBI:29105"/>
        <dbReference type="ChEBI" id="CHEBI:30616"/>
        <dbReference type="ChEBI" id="CHEBI:43474"/>
        <dbReference type="ChEBI" id="CHEBI:456216"/>
        <dbReference type="EC" id="7.2.2.12"/>
    </reaction>
</comment>
<dbReference type="InterPro" id="IPR001757">
    <property type="entry name" value="P_typ_ATPase"/>
</dbReference>
<dbReference type="InterPro" id="IPR023298">
    <property type="entry name" value="ATPase_P-typ_TM_dom_sf"/>
</dbReference>
<sequence length="657" mass="70806">MCKEGQDHSHQKGIFGQQTELYFAILSGLFLLVGFLLETFSDVLDTVPWYLYLVSYFFGGFYTLKEAIQEISKGRFEIDFLMLVAAIGAGFLDKWAEGALLLFLFSLGHALEHYAMGKARKSIAALTDLAPKTAFLKKEDGTSEVPIEALRIGDTIVVPPNSKISADGYIIAGNSSVDQSPITGESIPVDKTPVTQNDIQMGKDRQIAAEHRVFSGTINGNNLLEVKVTKVAADSTLSRLVTMVQEAQKQKSPTQLLTDSFQKYYVPLVILLVALLNLVFLFVDETWGDSFYRSMAVLVAASPCALAISTPSAVLSGIARAARGGVLIKGGRPLEDLGVLRAMAFDKTGTLTEGKPKLIDILPLGNTSKEHLLQTVIAVEALSEHPLAKAVVRDGKQQLNNKQPPQAQNLEAVQGMGVKADLEGSTVFIGNLKIHEGGGAVIPTKIKEQVARLEQEGKTTMLVRRGTEFIGILGLMDVPRTKAKRTLERLGKLGIRKMIMLTGDNQKVADAVARQIGITEARGSLLPEEKVAAVKELMKQENKLAMVGDGVNDAPAMAHSTVGIAMGAAGSDVALETADIALMADMLETLPFAIGLSRKAKAIVVQNLWISLGMVALLIPATLFNWANIGVAVVFHEGSTLVVVLNALRLLGYKYQD</sequence>
<dbReference type="EMBL" id="VIKU02000008">
    <property type="protein sequence ID" value="NHF61437.1"/>
    <property type="molecule type" value="Genomic_DNA"/>
</dbReference>
<evidence type="ECO:0000256" key="2">
    <source>
        <dbReference type="ARBA" id="ARBA00006024"/>
    </source>
</evidence>
<dbReference type="SFLD" id="SFLDS00003">
    <property type="entry name" value="Haloacid_Dehalogenase"/>
    <property type="match status" value="1"/>
</dbReference>
<dbReference type="Proteomes" id="UP000707206">
    <property type="component" value="Unassembled WGS sequence"/>
</dbReference>
<dbReference type="Gene3D" id="3.40.1110.10">
    <property type="entry name" value="Calcium-transporting ATPase, cytoplasmic domain N"/>
    <property type="match status" value="1"/>
</dbReference>
<dbReference type="NCBIfam" id="TIGR01525">
    <property type="entry name" value="ATPase-IB_hvy"/>
    <property type="match status" value="1"/>
</dbReference>
<dbReference type="Gene3D" id="2.70.150.10">
    <property type="entry name" value="Calcium-transporting ATPase, cytoplasmic transduction domain A"/>
    <property type="match status" value="1"/>
</dbReference>
<proteinExistence type="inferred from homology"/>
<keyword evidence="10" id="KW-1003">Cell membrane</keyword>
<dbReference type="InterPro" id="IPR023299">
    <property type="entry name" value="ATPase_P-typ_cyto_dom_N"/>
</dbReference>
<dbReference type="InterPro" id="IPR044492">
    <property type="entry name" value="P_typ_ATPase_HD_dom"/>
</dbReference>
<dbReference type="CDD" id="cd07551">
    <property type="entry name" value="P-type_ATPase_HM_ZosA_PfeT-like"/>
    <property type="match status" value="1"/>
</dbReference>
<feature type="transmembrane region" description="Helical" evidence="10">
    <location>
        <begin position="21"/>
        <end position="41"/>
    </location>
</feature>
<accession>A0A967B1L2</accession>
<comment type="caution">
    <text evidence="12">The sequence shown here is derived from an EMBL/GenBank/DDBJ whole genome shotgun (WGS) entry which is preliminary data.</text>
</comment>
<dbReference type="GO" id="GO:0005886">
    <property type="term" value="C:plasma membrane"/>
    <property type="evidence" value="ECO:0007669"/>
    <property type="project" value="UniProtKB-SubCell"/>
</dbReference>
<evidence type="ECO:0000256" key="10">
    <source>
        <dbReference type="RuleBase" id="RU362081"/>
    </source>
</evidence>
<dbReference type="InterPro" id="IPR036412">
    <property type="entry name" value="HAD-like_sf"/>
</dbReference>
<dbReference type="GO" id="GO:0016887">
    <property type="term" value="F:ATP hydrolysis activity"/>
    <property type="evidence" value="ECO:0007669"/>
    <property type="project" value="InterPro"/>
</dbReference>
<dbReference type="GO" id="GO:0046872">
    <property type="term" value="F:metal ion binding"/>
    <property type="evidence" value="ECO:0007669"/>
    <property type="project" value="UniProtKB-KW"/>
</dbReference>
<dbReference type="PANTHER" id="PTHR48085">
    <property type="entry name" value="CADMIUM/ZINC-TRANSPORTING ATPASE HMA2-RELATED"/>
    <property type="match status" value="1"/>
</dbReference>
<name>A0A967B1L2_9FLAO</name>
<dbReference type="InterPro" id="IPR027256">
    <property type="entry name" value="P-typ_ATPase_IB"/>
</dbReference>
<evidence type="ECO:0000256" key="7">
    <source>
        <dbReference type="ARBA" id="ARBA00023136"/>
    </source>
</evidence>